<dbReference type="InterPro" id="IPR003708">
    <property type="entry name" value="SecB"/>
</dbReference>
<dbReference type="GO" id="GO:0015031">
    <property type="term" value="P:protein transport"/>
    <property type="evidence" value="ECO:0007669"/>
    <property type="project" value="UniProtKB-KW"/>
</dbReference>
<sequence>MTDSISSTRLPLASINLESFQVTNVILNNREFIPQGTALDIKLKLDYHAVSITRPGIEEIKNFGIRFVAYISDSQGLLELNTQSTAIFASTREVDEEFLESHFARVNAPAIAYPFLRAFISTLTLNSGLAPIILPAFNFMNSLENKAVELPAPPPNELPAG</sequence>
<reference evidence="5 7" key="2">
    <citation type="submission" date="2019-09" db="EMBL/GenBank/DDBJ databases">
        <title>A bacterium isolated from glacier soil.</title>
        <authorList>
            <person name="Liu Q."/>
        </authorList>
    </citation>
    <scope>NUCLEOTIDE SEQUENCE [LARGE SCALE GENOMIC DNA]</scope>
    <source>
        <strain evidence="5 7">MDT1-10-3</strain>
    </source>
</reference>
<evidence type="ECO:0000313" key="7">
    <source>
        <dbReference type="Proteomes" id="UP000323866"/>
    </source>
</evidence>
<reference evidence="6 8" key="3">
    <citation type="submission" date="2024-08" db="EMBL/GenBank/DDBJ databases">
        <authorList>
            <person name="Wei W."/>
        </authorList>
    </citation>
    <scope>NUCLEOTIDE SEQUENCE [LARGE SCALE GENOMIC DNA]</scope>
    <source>
        <strain evidence="6 8">XU2</strain>
    </source>
</reference>
<dbReference type="Gene3D" id="3.10.420.10">
    <property type="entry name" value="SecB-like"/>
    <property type="match status" value="1"/>
</dbReference>
<name>A0A5M8QMW1_9BACT</name>
<dbReference type="RefSeq" id="WP_149097097.1">
    <property type="nucleotide sequence ID" value="NZ_BMMG01000001.1"/>
</dbReference>
<keyword evidence="2" id="KW-0813">Transport</keyword>
<dbReference type="Proteomes" id="UP001570846">
    <property type="component" value="Unassembled WGS sequence"/>
</dbReference>
<dbReference type="OrthoDB" id="983047at2"/>
<reference evidence="5 7" key="1">
    <citation type="submission" date="2019-07" db="EMBL/GenBank/DDBJ databases">
        <authorList>
            <person name="Qu J.-H."/>
        </authorList>
    </citation>
    <scope>NUCLEOTIDE SEQUENCE [LARGE SCALE GENOMIC DNA]</scope>
    <source>
        <strain evidence="5 7">MDT1-10-3</strain>
    </source>
</reference>
<dbReference type="AlphaFoldDB" id="A0A5M8QMW1"/>
<dbReference type="GO" id="GO:0051082">
    <property type="term" value="F:unfolded protein binding"/>
    <property type="evidence" value="ECO:0007669"/>
    <property type="project" value="InterPro"/>
</dbReference>
<comment type="caution">
    <text evidence="5">The sequence shown here is derived from an EMBL/GenBank/DDBJ whole genome shotgun (WGS) entry which is preliminary data.</text>
</comment>
<keyword evidence="4" id="KW-0811">Translocation</keyword>
<dbReference type="GO" id="GO:0051262">
    <property type="term" value="P:protein tetramerization"/>
    <property type="evidence" value="ECO:0007669"/>
    <property type="project" value="InterPro"/>
</dbReference>
<dbReference type="EMBL" id="JBGOGF010000009">
    <property type="protein sequence ID" value="MFA1772886.1"/>
    <property type="molecule type" value="Genomic_DNA"/>
</dbReference>
<dbReference type="InterPro" id="IPR035958">
    <property type="entry name" value="SecB-like_sf"/>
</dbReference>
<gene>
    <name evidence="6" type="ORF">ACD591_16410</name>
    <name evidence="5" type="ORF">FOE74_02950</name>
</gene>
<evidence type="ECO:0000313" key="6">
    <source>
        <dbReference type="EMBL" id="MFA1772886.1"/>
    </source>
</evidence>
<keyword evidence="8" id="KW-1185">Reference proteome</keyword>
<evidence type="ECO:0000256" key="4">
    <source>
        <dbReference type="ARBA" id="ARBA00023010"/>
    </source>
</evidence>
<dbReference type="Proteomes" id="UP000323866">
    <property type="component" value="Unassembled WGS sequence"/>
</dbReference>
<accession>A0A5M8QMW1</accession>
<dbReference type="SUPFAM" id="SSF54611">
    <property type="entry name" value="SecB-like"/>
    <property type="match status" value="1"/>
</dbReference>
<dbReference type="EMBL" id="VKKZ01000010">
    <property type="protein sequence ID" value="KAA6437475.1"/>
    <property type="molecule type" value="Genomic_DNA"/>
</dbReference>
<evidence type="ECO:0000313" key="5">
    <source>
        <dbReference type="EMBL" id="KAA6437475.1"/>
    </source>
</evidence>
<organism evidence="5 7">
    <name type="scientific">Rufibacter glacialis</name>
    <dbReference type="NCBI Taxonomy" id="1259555"/>
    <lineage>
        <taxon>Bacteria</taxon>
        <taxon>Pseudomonadati</taxon>
        <taxon>Bacteroidota</taxon>
        <taxon>Cytophagia</taxon>
        <taxon>Cytophagales</taxon>
        <taxon>Hymenobacteraceae</taxon>
        <taxon>Rufibacter</taxon>
    </lineage>
</organism>
<comment type="similarity">
    <text evidence="1">Belongs to the SecB family.</text>
</comment>
<keyword evidence="3" id="KW-0653">Protein transport</keyword>
<evidence type="ECO:0000313" key="8">
    <source>
        <dbReference type="Proteomes" id="UP001570846"/>
    </source>
</evidence>
<evidence type="ECO:0000256" key="2">
    <source>
        <dbReference type="ARBA" id="ARBA00022448"/>
    </source>
</evidence>
<dbReference type="Pfam" id="PF02556">
    <property type="entry name" value="SecB"/>
    <property type="match status" value="1"/>
</dbReference>
<evidence type="ECO:0000256" key="3">
    <source>
        <dbReference type="ARBA" id="ARBA00022927"/>
    </source>
</evidence>
<protein>
    <submittedName>
        <fullName evidence="6">Protein-export chaperone SecB</fullName>
    </submittedName>
</protein>
<proteinExistence type="inferred from homology"/>
<evidence type="ECO:0000256" key="1">
    <source>
        <dbReference type="ARBA" id="ARBA00009990"/>
    </source>
</evidence>